<protein>
    <recommendedName>
        <fullName evidence="7">Cytochrome P450</fullName>
    </recommendedName>
</protein>
<dbReference type="EMBL" id="BMAR01000023">
    <property type="protein sequence ID" value="GFR48377.1"/>
    <property type="molecule type" value="Genomic_DNA"/>
</dbReference>
<reference evidence="5 6" key="1">
    <citation type="journal article" date="2021" name="Sci. Rep.">
        <title>Genome sequencing of the multicellular alga Astrephomene provides insights into convergent evolution of germ-soma differentiation.</title>
        <authorList>
            <person name="Yamashita S."/>
            <person name="Yamamoto K."/>
            <person name="Matsuzaki R."/>
            <person name="Suzuki S."/>
            <person name="Yamaguchi H."/>
            <person name="Hirooka S."/>
            <person name="Minakuchi Y."/>
            <person name="Miyagishima S."/>
            <person name="Kawachi M."/>
            <person name="Toyoda A."/>
            <person name="Nozaki H."/>
        </authorList>
    </citation>
    <scope>NUCLEOTIDE SEQUENCE [LARGE SCALE GENOMIC DNA]</scope>
    <source>
        <strain evidence="5 6">NIES-4017</strain>
    </source>
</reference>
<evidence type="ECO:0008006" key="7">
    <source>
        <dbReference type="Google" id="ProtNLM"/>
    </source>
</evidence>
<dbReference type="GO" id="GO:0005506">
    <property type="term" value="F:iron ion binding"/>
    <property type="evidence" value="ECO:0007669"/>
    <property type="project" value="InterPro"/>
</dbReference>
<evidence type="ECO:0000256" key="4">
    <source>
        <dbReference type="SAM" id="Phobius"/>
    </source>
</evidence>
<feature type="transmembrane region" description="Helical" evidence="4">
    <location>
        <begin position="12"/>
        <end position="35"/>
    </location>
</feature>
<sequence>MGLPTVAAFLPWFGTSAPTSVAILCVLSTVLLAYAATRARTTKRLPPGKLEWPIGGMHFFRDGFHTMCSFPGDVPRKMRLILRPTVLVRHYDQIKMLLSADDLTEVNWPRATAIMLGPNSVTFTSGARHRFLRRLLGPCFTQQAVDTYLPAIQAICERYCAEWAAATASASASATTTAAAKPGGGDAAAVMDDVELLPKMQKQARLLTFEVMSQAVAGFQFTPQQLERMSDAFDTFTRGIFSPLPLAIPGTAFARASAARRFITAALDQQVARTNLASGMHGAAGGSQAGNACSGVGKADADSSSSSNGVSGSVGGGAVEGGSVMERLLGMR</sequence>
<keyword evidence="4" id="KW-0812">Transmembrane</keyword>
<feature type="region of interest" description="Disordered" evidence="3">
    <location>
        <begin position="281"/>
        <end position="318"/>
    </location>
</feature>
<comment type="caution">
    <text evidence="5">The sequence shown here is derived from an EMBL/GenBank/DDBJ whole genome shotgun (WGS) entry which is preliminary data.</text>
</comment>
<proteinExistence type="predicted"/>
<dbReference type="PANTHER" id="PTHR24286">
    <property type="entry name" value="CYTOCHROME P450 26"/>
    <property type="match status" value="1"/>
</dbReference>
<dbReference type="Gene3D" id="1.10.630.10">
    <property type="entry name" value="Cytochrome P450"/>
    <property type="match status" value="1"/>
</dbReference>
<dbReference type="AlphaFoldDB" id="A0AAD3DWF1"/>
<organism evidence="5 6">
    <name type="scientific">Astrephomene gubernaculifera</name>
    <dbReference type="NCBI Taxonomy" id="47775"/>
    <lineage>
        <taxon>Eukaryota</taxon>
        <taxon>Viridiplantae</taxon>
        <taxon>Chlorophyta</taxon>
        <taxon>core chlorophytes</taxon>
        <taxon>Chlorophyceae</taxon>
        <taxon>CS clade</taxon>
        <taxon>Chlamydomonadales</taxon>
        <taxon>Astrephomenaceae</taxon>
        <taxon>Astrephomene</taxon>
    </lineage>
</organism>
<dbReference type="SUPFAM" id="SSF48264">
    <property type="entry name" value="Cytochrome P450"/>
    <property type="match status" value="1"/>
</dbReference>
<dbReference type="InterPro" id="IPR036396">
    <property type="entry name" value="Cyt_P450_sf"/>
</dbReference>
<keyword evidence="1" id="KW-0479">Metal-binding</keyword>
<dbReference type="PANTHER" id="PTHR24286:SF380">
    <property type="entry name" value="PH DOMAIN-CONTAINING PROTEIN"/>
    <property type="match status" value="1"/>
</dbReference>
<evidence type="ECO:0000256" key="2">
    <source>
        <dbReference type="ARBA" id="ARBA00023004"/>
    </source>
</evidence>
<accession>A0AAD3DWF1</accession>
<gene>
    <name evidence="5" type="ORF">Agub_g10268</name>
</gene>
<name>A0AAD3DWF1_9CHLO</name>
<dbReference type="GO" id="GO:0016705">
    <property type="term" value="F:oxidoreductase activity, acting on paired donors, with incorporation or reduction of molecular oxygen"/>
    <property type="evidence" value="ECO:0007669"/>
    <property type="project" value="InterPro"/>
</dbReference>
<evidence type="ECO:0000256" key="3">
    <source>
        <dbReference type="SAM" id="MobiDB-lite"/>
    </source>
</evidence>
<evidence type="ECO:0000313" key="5">
    <source>
        <dbReference type="EMBL" id="GFR48377.1"/>
    </source>
</evidence>
<dbReference type="GO" id="GO:0004497">
    <property type="term" value="F:monooxygenase activity"/>
    <property type="evidence" value="ECO:0007669"/>
    <property type="project" value="InterPro"/>
</dbReference>
<evidence type="ECO:0000313" key="6">
    <source>
        <dbReference type="Proteomes" id="UP001054857"/>
    </source>
</evidence>
<dbReference type="GO" id="GO:0020037">
    <property type="term" value="F:heme binding"/>
    <property type="evidence" value="ECO:0007669"/>
    <property type="project" value="InterPro"/>
</dbReference>
<keyword evidence="6" id="KW-1185">Reference proteome</keyword>
<keyword evidence="4" id="KW-1133">Transmembrane helix</keyword>
<dbReference type="GO" id="GO:0016125">
    <property type="term" value="P:sterol metabolic process"/>
    <property type="evidence" value="ECO:0007669"/>
    <property type="project" value="TreeGrafter"/>
</dbReference>
<evidence type="ECO:0000256" key="1">
    <source>
        <dbReference type="ARBA" id="ARBA00022723"/>
    </source>
</evidence>
<keyword evidence="2" id="KW-0408">Iron</keyword>
<feature type="compositionally biased region" description="Low complexity" evidence="3">
    <location>
        <begin position="294"/>
        <end position="311"/>
    </location>
</feature>
<keyword evidence="4" id="KW-0472">Membrane</keyword>
<feature type="non-terminal residue" evidence="5">
    <location>
        <position position="1"/>
    </location>
</feature>
<dbReference type="Proteomes" id="UP001054857">
    <property type="component" value="Unassembled WGS sequence"/>
</dbReference>